<evidence type="ECO:0000256" key="12">
    <source>
        <dbReference type="ARBA" id="ARBA00023180"/>
    </source>
</evidence>
<organism evidence="20 21">
    <name type="scientific">Sander lucioperca</name>
    <name type="common">Pike-perch</name>
    <name type="synonym">Perca lucioperca</name>
    <dbReference type="NCBI Taxonomy" id="283035"/>
    <lineage>
        <taxon>Eukaryota</taxon>
        <taxon>Metazoa</taxon>
        <taxon>Chordata</taxon>
        <taxon>Craniata</taxon>
        <taxon>Vertebrata</taxon>
        <taxon>Euteleostomi</taxon>
        <taxon>Actinopterygii</taxon>
        <taxon>Neopterygii</taxon>
        <taxon>Teleostei</taxon>
        <taxon>Neoteleostei</taxon>
        <taxon>Acanthomorphata</taxon>
        <taxon>Eupercaria</taxon>
        <taxon>Perciformes</taxon>
        <taxon>Percoidei</taxon>
        <taxon>Percidae</taxon>
        <taxon>Luciopercinae</taxon>
        <taxon>Sander</taxon>
    </lineage>
</organism>
<dbReference type="SMART" id="SM01057">
    <property type="entry name" value="Carb_anhydrase"/>
    <property type="match status" value="1"/>
</dbReference>
<evidence type="ECO:0000256" key="9">
    <source>
        <dbReference type="ARBA" id="ARBA00022833"/>
    </source>
</evidence>
<keyword evidence="7 17" id="KW-0479">Metal-binding</keyword>
<evidence type="ECO:0000256" key="8">
    <source>
        <dbReference type="ARBA" id="ARBA00022729"/>
    </source>
</evidence>
<evidence type="ECO:0000256" key="1">
    <source>
        <dbReference type="ARBA" id="ARBA00001947"/>
    </source>
</evidence>
<sequence length="324" mass="36066">MFKSKQADSEGYSTFTMLLVPVLFWFASLTKVVSGADWCYQSQVTCNHTCTGPEEWGVVSQYCSGRSQSPVNIVTRRILPDERLTPFHFTGYQEAFHGRLINNGHTVQLDLPSSIRIEGGNLVAPYKAVQLHLHWGKDGGPGSEHSIDGEQFPMEMHIVHIKEEHNNLSQAEKDRTGVAVLGFLFEESKSANKKFDPLINALKNITQPTNRTTLTGVSLEMLIPPQKNMTKYFRYDGSLTTPGCHEATVWSLFENTVPLSRNQLAAFSQLQFSNGKQMVETYRPVQPLNARQVYYSGGHVALVSTVLLIMSLLISSALSLSPSV</sequence>
<dbReference type="PANTHER" id="PTHR18952">
    <property type="entry name" value="CARBONIC ANHYDRASE"/>
    <property type="match status" value="1"/>
</dbReference>
<evidence type="ECO:0000256" key="5">
    <source>
        <dbReference type="ARBA" id="ARBA00022475"/>
    </source>
</evidence>
<keyword evidence="10 18" id="KW-0472">Membrane</keyword>
<dbReference type="GO" id="GO:0004089">
    <property type="term" value="F:carbonate dehydratase activity"/>
    <property type="evidence" value="ECO:0007669"/>
    <property type="project" value="UniProtKB-UniRule"/>
</dbReference>
<evidence type="ECO:0000256" key="7">
    <source>
        <dbReference type="ARBA" id="ARBA00022723"/>
    </source>
</evidence>
<evidence type="ECO:0000256" key="11">
    <source>
        <dbReference type="ARBA" id="ARBA00023157"/>
    </source>
</evidence>
<evidence type="ECO:0000313" key="21">
    <source>
        <dbReference type="Proteomes" id="UP000694568"/>
    </source>
</evidence>
<evidence type="ECO:0000256" key="6">
    <source>
        <dbReference type="ARBA" id="ARBA00022622"/>
    </source>
</evidence>
<evidence type="ECO:0000256" key="13">
    <source>
        <dbReference type="ARBA" id="ARBA00023239"/>
    </source>
</evidence>
<comment type="function">
    <text evidence="17">Reversible hydration of carbon dioxide.</text>
</comment>
<dbReference type="AlphaFoldDB" id="A0A8C9XX06"/>
<dbReference type="InterPro" id="IPR001148">
    <property type="entry name" value="CA_dom"/>
</dbReference>
<evidence type="ECO:0000256" key="15">
    <source>
        <dbReference type="ARBA" id="ARBA00045603"/>
    </source>
</evidence>
<evidence type="ECO:0000313" key="20">
    <source>
        <dbReference type="Ensembl" id="ENSSLUP00000015337.1"/>
    </source>
</evidence>
<dbReference type="InterPro" id="IPR018338">
    <property type="entry name" value="Carbonic_anhydrase_a-class_CS"/>
</dbReference>
<keyword evidence="14" id="KW-0449">Lipoprotein</keyword>
<keyword evidence="8 17" id="KW-0732">Signal</keyword>
<dbReference type="SUPFAM" id="SSF51069">
    <property type="entry name" value="Carbonic anhydrase"/>
    <property type="match status" value="1"/>
</dbReference>
<dbReference type="GeneTree" id="ENSGT00940000155690"/>
<dbReference type="Pfam" id="PF00194">
    <property type="entry name" value="Carb_anhydrase"/>
    <property type="match status" value="1"/>
</dbReference>
<dbReference type="RefSeq" id="XP_031153485.1">
    <property type="nucleotide sequence ID" value="XM_031297625.2"/>
</dbReference>
<dbReference type="InterPro" id="IPR041874">
    <property type="entry name" value="CA4/CA15"/>
</dbReference>
<keyword evidence="13 17" id="KW-0456">Lyase</keyword>
<protein>
    <recommendedName>
        <fullName evidence="17">Carbonic anhydrase</fullName>
        <ecNumber evidence="17">4.2.1.1</ecNumber>
    </recommendedName>
</protein>
<feature type="chain" id="PRO_5034799474" description="Carbonic anhydrase" evidence="17">
    <location>
        <begin position="36"/>
        <end position="324"/>
    </location>
</feature>
<keyword evidence="11" id="KW-1015">Disulfide bond</keyword>
<dbReference type="EC" id="4.2.1.1" evidence="17"/>
<dbReference type="GO" id="GO:0098552">
    <property type="term" value="C:side of membrane"/>
    <property type="evidence" value="ECO:0007669"/>
    <property type="project" value="UniProtKB-KW"/>
</dbReference>
<comment type="catalytic activity">
    <reaction evidence="16">
        <text>hydrogencarbonate + H(+) = CO2 + H2O</text>
        <dbReference type="Rhea" id="RHEA:10748"/>
        <dbReference type="ChEBI" id="CHEBI:15377"/>
        <dbReference type="ChEBI" id="CHEBI:15378"/>
        <dbReference type="ChEBI" id="CHEBI:16526"/>
        <dbReference type="ChEBI" id="CHEBI:17544"/>
        <dbReference type="EC" id="4.2.1.1"/>
    </reaction>
    <physiologicalReaction direction="left-to-right" evidence="16">
        <dbReference type="Rhea" id="RHEA:10749"/>
    </physiologicalReaction>
    <physiologicalReaction direction="right-to-left" evidence="16">
        <dbReference type="Rhea" id="RHEA:10750"/>
    </physiologicalReaction>
</comment>
<feature type="signal peptide" evidence="17">
    <location>
        <begin position="1"/>
        <end position="35"/>
    </location>
</feature>
<keyword evidence="6" id="KW-0336">GPI-anchor</keyword>
<dbReference type="PROSITE" id="PS00162">
    <property type="entry name" value="ALPHA_CA_1"/>
    <property type="match status" value="1"/>
</dbReference>
<keyword evidence="18" id="KW-1133">Transmembrane helix</keyword>
<name>A0A8C9XX06_SANLU</name>
<keyword evidence="9 17" id="KW-0862">Zinc</keyword>
<evidence type="ECO:0000259" key="19">
    <source>
        <dbReference type="PROSITE" id="PS51144"/>
    </source>
</evidence>
<feature type="transmembrane region" description="Helical" evidence="18">
    <location>
        <begin position="293"/>
        <end position="314"/>
    </location>
</feature>
<evidence type="ECO:0000256" key="4">
    <source>
        <dbReference type="ARBA" id="ARBA00011736"/>
    </source>
</evidence>
<reference evidence="20" key="2">
    <citation type="submission" date="2025-09" db="UniProtKB">
        <authorList>
            <consortium name="Ensembl"/>
        </authorList>
    </citation>
    <scope>IDENTIFICATION</scope>
</reference>
<dbReference type="InterPro" id="IPR036398">
    <property type="entry name" value="CA_dom_sf"/>
</dbReference>
<comment type="similarity">
    <text evidence="3 17">Belongs to the alpha-carbonic anhydrase family.</text>
</comment>
<dbReference type="Ensembl" id="ENSSLUT00000015829.1">
    <property type="protein sequence ID" value="ENSSLUP00000015337.1"/>
    <property type="gene ID" value="ENSSLUG00000007204.1"/>
</dbReference>
<proteinExistence type="inferred from homology"/>
<comment type="cofactor">
    <cofactor evidence="1 17">
        <name>Zn(2+)</name>
        <dbReference type="ChEBI" id="CHEBI:29105"/>
    </cofactor>
</comment>
<evidence type="ECO:0000256" key="2">
    <source>
        <dbReference type="ARBA" id="ARBA00004609"/>
    </source>
</evidence>
<dbReference type="InterPro" id="IPR023561">
    <property type="entry name" value="Carbonic_anhydrase_a-class"/>
</dbReference>
<evidence type="ECO:0000256" key="3">
    <source>
        <dbReference type="ARBA" id="ARBA00010718"/>
    </source>
</evidence>
<comment type="subcellular location">
    <subcellularLocation>
        <location evidence="2">Cell membrane</location>
        <topology evidence="2">Lipid-anchor</topology>
        <topology evidence="2">GPI-anchor</topology>
    </subcellularLocation>
</comment>
<evidence type="ECO:0000256" key="10">
    <source>
        <dbReference type="ARBA" id="ARBA00023136"/>
    </source>
</evidence>
<dbReference type="Proteomes" id="UP000694568">
    <property type="component" value="Unplaced"/>
</dbReference>
<dbReference type="CDD" id="cd03117">
    <property type="entry name" value="alpha_CA_IV_XV_like"/>
    <property type="match status" value="1"/>
</dbReference>
<comment type="subunit">
    <text evidence="4">Interacts with SLC4A4.</text>
</comment>
<dbReference type="PROSITE" id="PS51144">
    <property type="entry name" value="ALPHA_CA_2"/>
    <property type="match status" value="1"/>
</dbReference>
<keyword evidence="5" id="KW-1003">Cell membrane</keyword>
<keyword evidence="12" id="KW-0325">Glycoprotein</keyword>
<keyword evidence="18" id="KW-0812">Transmembrane</keyword>
<dbReference type="PANTHER" id="PTHR18952:SF95">
    <property type="entry name" value="CARBONIC ANHYDRASE 4"/>
    <property type="match status" value="1"/>
</dbReference>
<evidence type="ECO:0000256" key="14">
    <source>
        <dbReference type="ARBA" id="ARBA00023288"/>
    </source>
</evidence>
<reference evidence="20" key="1">
    <citation type="submission" date="2025-08" db="UniProtKB">
        <authorList>
            <consortium name="Ensembl"/>
        </authorList>
    </citation>
    <scope>IDENTIFICATION</scope>
</reference>
<accession>A0A8C9XX06</accession>
<keyword evidence="21" id="KW-1185">Reference proteome</keyword>
<dbReference type="Gene3D" id="3.10.200.10">
    <property type="entry name" value="Alpha carbonic anhydrase"/>
    <property type="match status" value="1"/>
</dbReference>
<gene>
    <name evidence="20" type="primary">ca4b</name>
</gene>
<evidence type="ECO:0000256" key="18">
    <source>
        <dbReference type="SAM" id="Phobius"/>
    </source>
</evidence>
<dbReference type="OrthoDB" id="429145at2759"/>
<dbReference type="GO" id="GO:0008270">
    <property type="term" value="F:zinc ion binding"/>
    <property type="evidence" value="ECO:0007669"/>
    <property type="project" value="UniProtKB-UniRule"/>
</dbReference>
<comment type="function">
    <text evidence="15">Catalyzes the reversible hydration of carbon dioxide into bicarbonate and protons and thus is essential to maintaining intracellular and extracellular pH. May stimulate the sodium/bicarbonate transporter activity of SLC4A4 that acts in pH homeostasis. It is essential for acid overload removal from the retina and retina epithelium, and acid release in the choriocapillaris in the choroid.</text>
</comment>
<dbReference type="GO" id="GO:0005886">
    <property type="term" value="C:plasma membrane"/>
    <property type="evidence" value="ECO:0007669"/>
    <property type="project" value="UniProtKB-SubCell"/>
</dbReference>
<feature type="domain" description="Alpha-carbonic anhydrase" evidence="19">
    <location>
        <begin position="36"/>
        <end position="297"/>
    </location>
</feature>
<dbReference type="GeneID" id="116048471"/>
<evidence type="ECO:0000256" key="16">
    <source>
        <dbReference type="ARBA" id="ARBA00049061"/>
    </source>
</evidence>
<evidence type="ECO:0000256" key="17">
    <source>
        <dbReference type="RuleBase" id="RU367011"/>
    </source>
</evidence>
<dbReference type="FunFam" id="3.10.200.10:FF:000003">
    <property type="entry name" value="Carbonic anhydrase 12"/>
    <property type="match status" value="1"/>
</dbReference>